<evidence type="ECO:0000313" key="1">
    <source>
        <dbReference type="EMBL" id="SDM30588.1"/>
    </source>
</evidence>
<organism evidence="1 2">
    <name type="scientific">Allokutzneria albata</name>
    <name type="common">Kibdelosporangium albatum</name>
    <dbReference type="NCBI Taxonomy" id="211114"/>
    <lineage>
        <taxon>Bacteria</taxon>
        <taxon>Bacillati</taxon>
        <taxon>Actinomycetota</taxon>
        <taxon>Actinomycetes</taxon>
        <taxon>Pseudonocardiales</taxon>
        <taxon>Pseudonocardiaceae</taxon>
        <taxon>Allokutzneria</taxon>
    </lineage>
</organism>
<dbReference type="RefSeq" id="WP_030430746.1">
    <property type="nucleotide sequence ID" value="NZ_JOEF01000015.1"/>
</dbReference>
<dbReference type="EMBL" id="LT629701">
    <property type="protein sequence ID" value="SDM30588.1"/>
    <property type="molecule type" value="Genomic_DNA"/>
</dbReference>
<accession>A0A1G9S4U9</accession>
<reference evidence="1 2" key="1">
    <citation type="submission" date="2016-10" db="EMBL/GenBank/DDBJ databases">
        <authorList>
            <person name="de Groot N.N."/>
        </authorList>
    </citation>
    <scope>NUCLEOTIDE SEQUENCE [LARGE SCALE GENOMIC DNA]</scope>
    <source>
        <strain evidence="1 2">DSM 44149</strain>
    </source>
</reference>
<keyword evidence="2" id="KW-1185">Reference proteome</keyword>
<dbReference type="AlphaFoldDB" id="A0A1G9S4U9"/>
<evidence type="ECO:0000313" key="2">
    <source>
        <dbReference type="Proteomes" id="UP000183376"/>
    </source>
</evidence>
<name>A0A1G9S4U9_ALLAB</name>
<dbReference type="Proteomes" id="UP000183376">
    <property type="component" value="Chromosome I"/>
</dbReference>
<sequence length="62" mass="6779">MVATTLGHMRGVPPHRMRWDVETNPRVRSLILVAAFRQDGTQGAAWLGQALRERGAVQVAAA</sequence>
<proteinExistence type="predicted"/>
<protein>
    <submittedName>
        <fullName evidence="1">Uncharacterized protein</fullName>
    </submittedName>
</protein>
<gene>
    <name evidence="1" type="ORF">SAMN04489726_0895</name>
</gene>